<reference evidence="3" key="1">
    <citation type="submission" date="2018-08" db="EMBL/GenBank/DDBJ databases">
        <authorList>
            <person name="Zhang J."/>
            <person name="Du Z.-J."/>
        </authorList>
    </citation>
    <scope>NUCLEOTIDE SEQUENCE [LARGE SCALE GENOMIC DNA]</scope>
    <source>
        <strain evidence="3">KCTC 52655</strain>
    </source>
</reference>
<evidence type="ECO:0000313" key="2">
    <source>
        <dbReference type="EMBL" id="RDV25203.1"/>
    </source>
</evidence>
<keyword evidence="1" id="KW-0812">Transmembrane</keyword>
<name>A0A3D8M629_9ALTE</name>
<protein>
    <submittedName>
        <fullName evidence="2">DUF4381 domain-containing protein</fullName>
    </submittedName>
</protein>
<feature type="transmembrane region" description="Helical" evidence="1">
    <location>
        <begin position="31"/>
        <end position="49"/>
    </location>
</feature>
<keyword evidence="3" id="KW-1185">Reference proteome</keyword>
<gene>
    <name evidence="2" type="ORF">DXV75_11375</name>
</gene>
<dbReference type="OrthoDB" id="283083at2"/>
<keyword evidence="1" id="KW-1133">Transmembrane helix</keyword>
<keyword evidence="1" id="KW-0472">Membrane</keyword>
<organism evidence="2 3">
    <name type="scientific">Alteromonas aestuariivivens</name>
    <dbReference type="NCBI Taxonomy" id="1938339"/>
    <lineage>
        <taxon>Bacteria</taxon>
        <taxon>Pseudomonadati</taxon>
        <taxon>Pseudomonadota</taxon>
        <taxon>Gammaproteobacteria</taxon>
        <taxon>Alteromonadales</taxon>
        <taxon>Alteromonadaceae</taxon>
        <taxon>Alteromonas/Salinimonas group</taxon>
        <taxon>Alteromonas</taxon>
    </lineage>
</organism>
<dbReference type="EMBL" id="QRHA01000007">
    <property type="protein sequence ID" value="RDV25203.1"/>
    <property type="molecule type" value="Genomic_DNA"/>
</dbReference>
<evidence type="ECO:0000256" key="1">
    <source>
        <dbReference type="SAM" id="Phobius"/>
    </source>
</evidence>
<dbReference type="AlphaFoldDB" id="A0A3D8M629"/>
<sequence length="178" mass="20417">MNSTVPMQTNPLDQLRDVHLPGQVDWWPLAWGWWLLAVVVLLVTVYAIVTWTKRRKFRRALNEAIGHVQQIDGNQPDWAGQLNGILKRISKRYFPNQQTASLYGERWLEFLLRQLPARHRKASVQQGLETLQNALYRSGRVNPNQFGVCQQACISWLKSARLGAKSNHPSEIAEASHV</sequence>
<evidence type="ECO:0000313" key="3">
    <source>
        <dbReference type="Proteomes" id="UP000256561"/>
    </source>
</evidence>
<accession>A0A3D8M629</accession>
<dbReference type="InterPro" id="IPR025489">
    <property type="entry name" value="DUF4381"/>
</dbReference>
<proteinExistence type="predicted"/>
<dbReference type="Proteomes" id="UP000256561">
    <property type="component" value="Unassembled WGS sequence"/>
</dbReference>
<dbReference type="Pfam" id="PF14316">
    <property type="entry name" value="DUF4381"/>
    <property type="match status" value="1"/>
</dbReference>
<comment type="caution">
    <text evidence="2">The sequence shown here is derived from an EMBL/GenBank/DDBJ whole genome shotgun (WGS) entry which is preliminary data.</text>
</comment>